<keyword evidence="6" id="KW-0509">mRNA transport</keyword>
<dbReference type="PANTHER" id="PTHR11024:SF2">
    <property type="entry name" value="PROTEIN SEC13 HOMOLOG"/>
    <property type="match status" value="1"/>
</dbReference>
<reference evidence="12" key="1">
    <citation type="submission" date="2021-02" db="EMBL/GenBank/DDBJ databases">
        <authorList>
            <person name="Dougan E. K."/>
            <person name="Rhodes N."/>
            <person name="Thang M."/>
            <person name="Chan C."/>
        </authorList>
    </citation>
    <scope>NUCLEOTIDE SEQUENCE</scope>
</reference>
<feature type="repeat" description="WD" evidence="11">
    <location>
        <begin position="50"/>
        <end position="84"/>
    </location>
</feature>
<comment type="subcellular location">
    <subcellularLocation>
        <location evidence="1">Nucleus</location>
        <location evidence="1">Nuclear pore complex</location>
    </subcellularLocation>
</comment>
<keyword evidence="7" id="KW-0653">Protein transport</keyword>
<dbReference type="InterPro" id="IPR015943">
    <property type="entry name" value="WD40/YVTN_repeat-like_dom_sf"/>
</dbReference>
<proteinExistence type="inferred from homology"/>
<comment type="caution">
    <text evidence="12">The sequence shown here is derived from an EMBL/GenBank/DDBJ whole genome shotgun (WGS) entry which is preliminary data.</text>
</comment>
<dbReference type="InterPro" id="IPR037363">
    <property type="entry name" value="Sec13/Seh1_fam"/>
</dbReference>
<evidence type="ECO:0000256" key="2">
    <source>
        <dbReference type="ARBA" id="ARBA00010102"/>
    </source>
</evidence>
<dbReference type="InterPro" id="IPR036322">
    <property type="entry name" value="WD40_repeat_dom_sf"/>
</dbReference>
<dbReference type="SUPFAM" id="SSF50978">
    <property type="entry name" value="WD40 repeat-like"/>
    <property type="match status" value="1"/>
</dbReference>
<dbReference type="Pfam" id="PF00400">
    <property type="entry name" value="WD40"/>
    <property type="match status" value="2"/>
</dbReference>
<keyword evidence="10" id="KW-0539">Nucleus</keyword>
<gene>
    <name evidence="12" type="primary">sec13</name>
    <name evidence="12" type="ORF">SNAT2548_LOCUS32601</name>
</gene>
<dbReference type="AlphaFoldDB" id="A0A812UNV4"/>
<dbReference type="GO" id="GO:0090114">
    <property type="term" value="P:COPII-coated vesicle budding"/>
    <property type="evidence" value="ECO:0007669"/>
    <property type="project" value="TreeGrafter"/>
</dbReference>
<dbReference type="PROSITE" id="PS50082">
    <property type="entry name" value="WD_REPEATS_2"/>
    <property type="match status" value="2"/>
</dbReference>
<keyword evidence="4 11" id="KW-0853">WD repeat</keyword>
<accession>A0A812UNV4</accession>
<keyword evidence="5" id="KW-0677">Repeat</keyword>
<dbReference type="GO" id="GO:0030127">
    <property type="term" value="C:COPII vesicle coat"/>
    <property type="evidence" value="ECO:0007669"/>
    <property type="project" value="TreeGrafter"/>
</dbReference>
<evidence type="ECO:0000256" key="6">
    <source>
        <dbReference type="ARBA" id="ARBA00022816"/>
    </source>
</evidence>
<evidence type="ECO:0000256" key="7">
    <source>
        <dbReference type="ARBA" id="ARBA00022927"/>
    </source>
</evidence>
<evidence type="ECO:0000313" key="13">
    <source>
        <dbReference type="Proteomes" id="UP000604046"/>
    </source>
</evidence>
<feature type="repeat" description="WD" evidence="11">
    <location>
        <begin position="24"/>
        <end position="49"/>
    </location>
</feature>
<evidence type="ECO:0000256" key="11">
    <source>
        <dbReference type="PROSITE-ProRule" id="PRU00221"/>
    </source>
</evidence>
<dbReference type="Gene3D" id="2.130.10.10">
    <property type="entry name" value="YVTN repeat-like/Quinoprotein amine dehydrogenase"/>
    <property type="match status" value="1"/>
</dbReference>
<keyword evidence="9" id="KW-0906">Nuclear pore complex</keyword>
<sequence length="313" mass="33463">MVAAPGYDALAFGSLHDARYDSVGRRLATASSDGVVRIWCTESHQMVAQLPAHQAAALVVGWAPKKTLPVQLVSGAADGSIVLWREQGEWSSVHRLTVRGSVVAASFRPAEYGLMLAVAGSESPDICFLTRKEVSASAVLPAGEQWLSKPMEAHSAGLVGFCWAPAASPATLAAGPAAARAAARAPLRLVSASSDRSVRIWRGDEKSDTWSLQHELVERGPGPPVRDVAWRPNLGIPSSSIAVCFEDGLVQIWWQDMEGQPWSVQSSWSVGEETFRLTWSTAGSLLAVSGPEQSLLFKESAGQWAQACQLYDS</sequence>
<evidence type="ECO:0000256" key="9">
    <source>
        <dbReference type="ARBA" id="ARBA00023132"/>
    </source>
</evidence>
<keyword evidence="8" id="KW-0811">Translocation</keyword>
<evidence type="ECO:0000256" key="4">
    <source>
        <dbReference type="ARBA" id="ARBA00022574"/>
    </source>
</evidence>
<organism evidence="12 13">
    <name type="scientific">Symbiodinium natans</name>
    <dbReference type="NCBI Taxonomy" id="878477"/>
    <lineage>
        <taxon>Eukaryota</taxon>
        <taxon>Sar</taxon>
        <taxon>Alveolata</taxon>
        <taxon>Dinophyceae</taxon>
        <taxon>Suessiales</taxon>
        <taxon>Symbiodiniaceae</taxon>
        <taxon>Symbiodinium</taxon>
    </lineage>
</organism>
<protein>
    <submittedName>
        <fullName evidence="12">Sec13 protein</fullName>
    </submittedName>
</protein>
<keyword evidence="3" id="KW-0813">Transport</keyword>
<name>A0A812UNV4_9DINO</name>
<evidence type="ECO:0000313" key="12">
    <source>
        <dbReference type="EMBL" id="CAE7572154.1"/>
    </source>
</evidence>
<evidence type="ECO:0000256" key="10">
    <source>
        <dbReference type="ARBA" id="ARBA00023242"/>
    </source>
</evidence>
<dbReference type="GO" id="GO:0051028">
    <property type="term" value="P:mRNA transport"/>
    <property type="evidence" value="ECO:0007669"/>
    <property type="project" value="UniProtKB-KW"/>
</dbReference>
<comment type="similarity">
    <text evidence="2">Belongs to the WD repeat SEC13 family.</text>
</comment>
<dbReference type="EMBL" id="CAJNDS010002717">
    <property type="protein sequence ID" value="CAE7572154.1"/>
    <property type="molecule type" value="Genomic_DNA"/>
</dbReference>
<dbReference type="GO" id="GO:0031080">
    <property type="term" value="C:nuclear pore outer ring"/>
    <property type="evidence" value="ECO:0007669"/>
    <property type="project" value="TreeGrafter"/>
</dbReference>
<dbReference type="SMART" id="SM00320">
    <property type="entry name" value="WD40"/>
    <property type="match status" value="4"/>
</dbReference>
<evidence type="ECO:0000256" key="3">
    <source>
        <dbReference type="ARBA" id="ARBA00022448"/>
    </source>
</evidence>
<dbReference type="GO" id="GO:0005198">
    <property type="term" value="F:structural molecule activity"/>
    <property type="evidence" value="ECO:0007669"/>
    <property type="project" value="InterPro"/>
</dbReference>
<keyword evidence="13" id="KW-1185">Reference proteome</keyword>
<dbReference type="InterPro" id="IPR001680">
    <property type="entry name" value="WD40_rpt"/>
</dbReference>
<dbReference type="Proteomes" id="UP000604046">
    <property type="component" value="Unassembled WGS sequence"/>
</dbReference>
<evidence type="ECO:0000256" key="8">
    <source>
        <dbReference type="ARBA" id="ARBA00023010"/>
    </source>
</evidence>
<dbReference type="OrthoDB" id="364224at2759"/>
<dbReference type="GO" id="GO:0006606">
    <property type="term" value="P:protein import into nucleus"/>
    <property type="evidence" value="ECO:0007669"/>
    <property type="project" value="TreeGrafter"/>
</dbReference>
<dbReference type="PANTHER" id="PTHR11024">
    <property type="entry name" value="NUCLEAR PORE COMPLEX PROTEIN SEC13 / SEH1 FAMILY MEMBER"/>
    <property type="match status" value="1"/>
</dbReference>
<evidence type="ECO:0000256" key="1">
    <source>
        <dbReference type="ARBA" id="ARBA00004567"/>
    </source>
</evidence>
<evidence type="ECO:0000256" key="5">
    <source>
        <dbReference type="ARBA" id="ARBA00022737"/>
    </source>
</evidence>